<proteinExistence type="predicted"/>
<dbReference type="InterPro" id="IPR005331">
    <property type="entry name" value="Sulfotransferase"/>
</dbReference>
<protein>
    <submittedName>
        <fullName evidence="1">Sulfotransferase family protein</fullName>
    </submittedName>
</protein>
<gene>
    <name evidence="1" type="ORF">L6773_04160</name>
</gene>
<dbReference type="Proteomes" id="UP001165366">
    <property type="component" value="Unassembled WGS sequence"/>
</dbReference>
<dbReference type="InterPro" id="IPR027417">
    <property type="entry name" value="P-loop_NTPase"/>
</dbReference>
<dbReference type="EMBL" id="JAKLWS010000003">
    <property type="protein sequence ID" value="MCG2587746.1"/>
    <property type="molecule type" value="Genomic_DNA"/>
</dbReference>
<reference evidence="1" key="1">
    <citation type="submission" date="2022-01" db="EMBL/GenBank/DDBJ databases">
        <authorList>
            <person name="Wang Y."/>
        </authorList>
    </citation>
    <scope>NUCLEOTIDE SEQUENCE</scope>
    <source>
        <strain evidence="1">WB101</strain>
    </source>
</reference>
<sequence>MKVEKQLKRERYFKRLNKGDYNYLFIHINKNAGRSIEQSLQITKFHATALEYKTQIVPEIWETLFTFAFVRNPWDRAVSLYKYRVLRGRVAESTPFKHWLFETYSDLTKKPYVKRVNAPQMKWLVDESGKIIVDFIGRFENLEEDFQTLCNIINVDTQLLHINKTKHKHYSYYYDKECYEIVYNWFKEDIDNFNYGFEDIARRL</sequence>
<dbReference type="Gene3D" id="3.40.50.300">
    <property type="entry name" value="P-loop containing nucleotide triphosphate hydrolases"/>
    <property type="match status" value="1"/>
</dbReference>
<reference evidence="1" key="2">
    <citation type="submission" date="2024-05" db="EMBL/GenBank/DDBJ databases">
        <title>Rhodohalobacter halophilus gen. nov., sp. nov., a moderately halophilic member of the family Balneolaceae.</title>
        <authorList>
            <person name="Xia J."/>
        </authorList>
    </citation>
    <scope>NUCLEOTIDE SEQUENCE</scope>
    <source>
        <strain evidence="1">WB101</strain>
    </source>
</reference>
<dbReference type="SUPFAM" id="SSF52540">
    <property type="entry name" value="P-loop containing nucleoside triphosphate hydrolases"/>
    <property type="match status" value="1"/>
</dbReference>
<comment type="caution">
    <text evidence="1">The sequence shown here is derived from an EMBL/GenBank/DDBJ whole genome shotgun (WGS) entry which is preliminary data.</text>
</comment>
<evidence type="ECO:0000313" key="1">
    <source>
        <dbReference type="EMBL" id="MCG2587746.1"/>
    </source>
</evidence>
<keyword evidence="2" id="KW-1185">Reference proteome</keyword>
<evidence type="ECO:0000313" key="2">
    <source>
        <dbReference type="Proteomes" id="UP001165366"/>
    </source>
</evidence>
<dbReference type="Pfam" id="PF03567">
    <property type="entry name" value="Sulfotransfer_2"/>
    <property type="match status" value="1"/>
</dbReference>
<accession>A0ABS9KA61</accession>
<organism evidence="1 2">
    <name type="scientific">Rhodohalobacter sulfatireducens</name>
    <dbReference type="NCBI Taxonomy" id="2911366"/>
    <lineage>
        <taxon>Bacteria</taxon>
        <taxon>Pseudomonadati</taxon>
        <taxon>Balneolota</taxon>
        <taxon>Balneolia</taxon>
        <taxon>Balneolales</taxon>
        <taxon>Balneolaceae</taxon>
        <taxon>Rhodohalobacter</taxon>
    </lineage>
</organism>
<name>A0ABS9KA61_9BACT</name>
<dbReference type="RefSeq" id="WP_237852589.1">
    <property type="nucleotide sequence ID" value="NZ_JAKLWS010000003.1"/>
</dbReference>